<feature type="transmembrane region" description="Helical" evidence="7">
    <location>
        <begin position="182"/>
        <end position="200"/>
    </location>
</feature>
<comment type="subcellular location">
    <subcellularLocation>
        <location evidence="1">Membrane</location>
        <topology evidence="1">Multi-pass membrane protein</topology>
    </subcellularLocation>
</comment>
<keyword evidence="4 7" id="KW-1133">Transmembrane helix</keyword>
<organism evidence="8 9">
    <name type="scientific">Stylophora pistillata</name>
    <name type="common">Smooth cauliflower coral</name>
    <dbReference type="NCBI Taxonomy" id="50429"/>
    <lineage>
        <taxon>Eukaryota</taxon>
        <taxon>Metazoa</taxon>
        <taxon>Cnidaria</taxon>
        <taxon>Anthozoa</taxon>
        <taxon>Hexacorallia</taxon>
        <taxon>Scleractinia</taxon>
        <taxon>Astrocoeniina</taxon>
        <taxon>Pocilloporidae</taxon>
        <taxon>Stylophora</taxon>
    </lineage>
</organism>
<feature type="transmembrane region" description="Helical" evidence="7">
    <location>
        <begin position="51"/>
        <end position="74"/>
    </location>
</feature>
<evidence type="ECO:0000256" key="5">
    <source>
        <dbReference type="ARBA" id="ARBA00023136"/>
    </source>
</evidence>
<name>A0A2B4S9W0_STYPI</name>
<feature type="transmembrane region" description="Helical" evidence="7">
    <location>
        <begin position="157"/>
        <end position="175"/>
    </location>
</feature>
<keyword evidence="5 7" id="KW-0472">Membrane</keyword>
<dbReference type="Gene3D" id="1.20.1250.20">
    <property type="entry name" value="MFS general substrate transporter like domains"/>
    <property type="match status" value="1"/>
</dbReference>
<sequence>METEEEKLALTAENSDPAVDLSEDSKQEGKSTYTVEEAIDKLGYGPFQVKLMFVIGLAWEVLACTIVVFSGGLLSTFAPNYFWIMAFSTVVGLGMGGVAQWFSSHFVIYGIALITTEMFSRVDLCRGINTEGVHTAEEAPSDTSHCKQLDYEDYGNYFIVMSGDLLGLVFIFFMVDKIGRKMVQFVAFLGSAIFLAALFICTRRPDFHYCLNSALYCEDRTQIRFRR</sequence>
<keyword evidence="3 7" id="KW-0812">Transmembrane</keyword>
<dbReference type="InterPro" id="IPR036259">
    <property type="entry name" value="MFS_trans_sf"/>
</dbReference>
<accession>A0A2B4S9W0</accession>
<comment type="caution">
    <text evidence="8">The sequence shown here is derived from an EMBL/GenBank/DDBJ whole genome shotgun (WGS) entry which is preliminary data.</text>
</comment>
<evidence type="ECO:0000256" key="1">
    <source>
        <dbReference type="ARBA" id="ARBA00004141"/>
    </source>
</evidence>
<proteinExistence type="predicted"/>
<keyword evidence="2" id="KW-0813">Transport</keyword>
<dbReference type="OrthoDB" id="4139357at2759"/>
<evidence type="ECO:0000256" key="2">
    <source>
        <dbReference type="ARBA" id="ARBA00022448"/>
    </source>
</evidence>
<dbReference type="PANTHER" id="PTHR23511">
    <property type="entry name" value="SYNAPTIC VESICLE GLYCOPROTEIN 2"/>
    <property type="match status" value="1"/>
</dbReference>
<evidence type="ECO:0000256" key="4">
    <source>
        <dbReference type="ARBA" id="ARBA00022989"/>
    </source>
</evidence>
<keyword evidence="9" id="KW-1185">Reference proteome</keyword>
<feature type="transmembrane region" description="Helical" evidence="7">
    <location>
        <begin position="81"/>
        <end position="102"/>
    </location>
</feature>
<dbReference type="Proteomes" id="UP000225706">
    <property type="component" value="Unassembled WGS sequence"/>
</dbReference>
<dbReference type="PANTHER" id="PTHR23511:SF5">
    <property type="entry name" value="MAJOR FACILITATOR-TYPE TRANSPORTER HXNZ-RELATED"/>
    <property type="match status" value="1"/>
</dbReference>
<evidence type="ECO:0000256" key="3">
    <source>
        <dbReference type="ARBA" id="ARBA00022692"/>
    </source>
</evidence>
<feature type="region of interest" description="Disordered" evidence="6">
    <location>
        <begin position="1"/>
        <end position="29"/>
    </location>
</feature>
<gene>
    <name evidence="8" type="primary">svop</name>
    <name evidence="8" type="ORF">AWC38_SpisGene9149</name>
</gene>
<evidence type="ECO:0000256" key="7">
    <source>
        <dbReference type="SAM" id="Phobius"/>
    </source>
</evidence>
<dbReference type="EMBL" id="LSMT01000132">
    <property type="protein sequence ID" value="PFX26176.1"/>
    <property type="molecule type" value="Genomic_DNA"/>
</dbReference>
<evidence type="ECO:0000313" key="9">
    <source>
        <dbReference type="Proteomes" id="UP000225706"/>
    </source>
</evidence>
<reference evidence="9" key="1">
    <citation type="journal article" date="2017" name="bioRxiv">
        <title>Comparative analysis of the genomes of Stylophora pistillata and Acropora digitifera provides evidence for extensive differences between species of corals.</title>
        <authorList>
            <person name="Voolstra C.R."/>
            <person name="Li Y."/>
            <person name="Liew Y.J."/>
            <person name="Baumgarten S."/>
            <person name="Zoccola D."/>
            <person name="Flot J.-F."/>
            <person name="Tambutte S."/>
            <person name="Allemand D."/>
            <person name="Aranda M."/>
        </authorList>
    </citation>
    <scope>NUCLEOTIDE SEQUENCE [LARGE SCALE GENOMIC DNA]</scope>
</reference>
<dbReference type="GO" id="GO:0016020">
    <property type="term" value="C:membrane"/>
    <property type="evidence" value="ECO:0007669"/>
    <property type="project" value="UniProtKB-SubCell"/>
</dbReference>
<dbReference type="AlphaFoldDB" id="A0A2B4S9W0"/>
<evidence type="ECO:0000313" key="8">
    <source>
        <dbReference type="EMBL" id="PFX26176.1"/>
    </source>
</evidence>
<evidence type="ECO:0000256" key="6">
    <source>
        <dbReference type="SAM" id="MobiDB-lite"/>
    </source>
</evidence>
<protein>
    <submittedName>
        <fullName evidence="8">Synaptic vesicle 2-related protein</fullName>
    </submittedName>
</protein>